<evidence type="ECO:0000313" key="3">
    <source>
        <dbReference type="EMBL" id="MBK1726240.1"/>
    </source>
</evidence>
<reference evidence="3 4" key="1">
    <citation type="journal article" date="2020" name="Microorganisms">
        <title>Osmotic Adaptation and Compatible Solute Biosynthesis of Phototrophic Bacteria as Revealed from Genome Analyses.</title>
        <authorList>
            <person name="Imhoff J.F."/>
            <person name="Rahn T."/>
            <person name="Kunzel S."/>
            <person name="Keller A."/>
            <person name="Neulinger S.C."/>
        </authorList>
    </citation>
    <scope>NUCLEOTIDE SEQUENCE [LARGE SCALE GENOMIC DNA]</scope>
    <source>
        <strain evidence="3 4">DSM 15116</strain>
    </source>
</reference>
<gene>
    <name evidence="3" type="ORF">CKO13_04210</name>
</gene>
<evidence type="ECO:0000256" key="1">
    <source>
        <dbReference type="ARBA" id="ARBA00008791"/>
    </source>
</evidence>
<name>A0ABS1E3B0_9GAMM</name>
<evidence type="ECO:0000259" key="2">
    <source>
        <dbReference type="Pfam" id="PF00582"/>
    </source>
</evidence>
<protein>
    <recommendedName>
        <fullName evidence="2">UspA domain-containing protein</fullName>
    </recommendedName>
</protein>
<comment type="caution">
    <text evidence="3">The sequence shown here is derived from an EMBL/GenBank/DDBJ whole genome shotgun (WGS) entry which is preliminary data.</text>
</comment>
<dbReference type="Proteomes" id="UP000738126">
    <property type="component" value="Unassembled WGS sequence"/>
</dbReference>
<dbReference type="Pfam" id="PF00582">
    <property type="entry name" value="Usp"/>
    <property type="match status" value="2"/>
</dbReference>
<dbReference type="PANTHER" id="PTHR46268">
    <property type="entry name" value="STRESS RESPONSE PROTEIN NHAX"/>
    <property type="match status" value="1"/>
</dbReference>
<dbReference type="InterPro" id="IPR014729">
    <property type="entry name" value="Rossmann-like_a/b/a_fold"/>
</dbReference>
<keyword evidence="4" id="KW-1185">Reference proteome</keyword>
<feature type="domain" description="UspA" evidence="2">
    <location>
        <begin position="1"/>
        <end position="149"/>
    </location>
</feature>
<organism evidence="3 4">
    <name type="scientific">Halorhodospira neutriphila</name>
    <dbReference type="NCBI Taxonomy" id="168379"/>
    <lineage>
        <taxon>Bacteria</taxon>
        <taxon>Pseudomonadati</taxon>
        <taxon>Pseudomonadota</taxon>
        <taxon>Gammaproteobacteria</taxon>
        <taxon>Chromatiales</taxon>
        <taxon>Ectothiorhodospiraceae</taxon>
        <taxon>Halorhodospira</taxon>
    </lineage>
</organism>
<comment type="similarity">
    <text evidence="1">Belongs to the universal stress protein A family.</text>
</comment>
<dbReference type="RefSeq" id="WP_200257132.1">
    <property type="nucleotide sequence ID" value="NZ_NRSH01000030.1"/>
</dbReference>
<dbReference type="SUPFAM" id="SSF52402">
    <property type="entry name" value="Adenine nucleotide alpha hydrolases-like"/>
    <property type="match status" value="2"/>
</dbReference>
<dbReference type="CDD" id="cd00293">
    <property type="entry name" value="USP-like"/>
    <property type="match status" value="2"/>
</dbReference>
<dbReference type="PRINTS" id="PR01438">
    <property type="entry name" value="UNVRSLSTRESS"/>
</dbReference>
<feature type="domain" description="UspA" evidence="2">
    <location>
        <begin position="156"/>
        <end position="296"/>
    </location>
</feature>
<proteinExistence type="inferred from homology"/>
<dbReference type="Gene3D" id="3.40.50.620">
    <property type="entry name" value="HUPs"/>
    <property type="match status" value="2"/>
</dbReference>
<dbReference type="EMBL" id="NRSH01000030">
    <property type="protein sequence ID" value="MBK1726240.1"/>
    <property type="molecule type" value="Genomic_DNA"/>
</dbReference>
<sequence>MQRILLATDLSPQADGAARRAIDLSRRLGAELRAIHVLEADLDEQTISHLFRTGAGATREETTAKLVRASEEQVAEQLARAADGAEPPSYSVASPFGRGHAEIAAEAEAWRADAVVVGARGHHALRDLFLGTTAEALTHEMDRPVLVVKAPPQGGYRRAVVPVDFSERSRQAVEHAAQLAPDAELELLHVFNTAPLEWVYRANLHESQLQGAIESGRQEGEQRLAELAEGLEKPLQRTLHCHVATGYPSRVITERARERGADLICLGTRGHSHWRGTVAGSVARRVLQQAECDVAVERGPR</sequence>
<dbReference type="PANTHER" id="PTHR46268:SF6">
    <property type="entry name" value="UNIVERSAL STRESS PROTEIN UP12"/>
    <property type="match status" value="1"/>
</dbReference>
<evidence type="ECO:0000313" key="4">
    <source>
        <dbReference type="Proteomes" id="UP000738126"/>
    </source>
</evidence>
<accession>A0ABS1E3B0</accession>
<dbReference type="InterPro" id="IPR006016">
    <property type="entry name" value="UspA"/>
</dbReference>
<dbReference type="InterPro" id="IPR006015">
    <property type="entry name" value="Universal_stress_UspA"/>
</dbReference>